<keyword evidence="3" id="KW-0732">Signal</keyword>
<evidence type="ECO:0000313" key="5">
    <source>
        <dbReference type="EMBL" id="MEE1878082.1"/>
    </source>
</evidence>
<name>A0ABU7GG73_9SPHN</name>
<protein>
    <submittedName>
        <fullName evidence="5">S9 family peptidase</fullName>
        <ecNumber evidence="5">3.4.-.-</ecNumber>
    </submittedName>
</protein>
<dbReference type="Gene3D" id="2.130.10.10">
    <property type="entry name" value="YVTN repeat-like/Quinoprotein amine dehydrogenase"/>
    <property type="match status" value="1"/>
</dbReference>
<dbReference type="Gene3D" id="3.40.50.1820">
    <property type="entry name" value="alpha/beta hydrolase"/>
    <property type="match status" value="1"/>
</dbReference>
<dbReference type="InterPro" id="IPR029058">
    <property type="entry name" value="AB_hydrolase_fold"/>
</dbReference>
<dbReference type="Gene3D" id="2.120.10.30">
    <property type="entry name" value="TolB, C-terminal domain"/>
    <property type="match status" value="1"/>
</dbReference>
<feature type="signal peptide" evidence="3">
    <location>
        <begin position="1"/>
        <end position="18"/>
    </location>
</feature>
<dbReference type="InterPro" id="IPR015943">
    <property type="entry name" value="WD40/YVTN_repeat-like_dom_sf"/>
</dbReference>
<evidence type="ECO:0000259" key="4">
    <source>
        <dbReference type="Pfam" id="PF00326"/>
    </source>
</evidence>
<dbReference type="Pfam" id="PF00326">
    <property type="entry name" value="Peptidase_S9"/>
    <property type="match status" value="1"/>
</dbReference>
<gene>
    <name evidence="5" type="ORF">VRS74_10350</name>
</gene>
<dbReference type="EMBL" id="JAZDQV010000010">
    <property type="protein sequence ID" value="MEE1878082.1"/>
    <property type="molecule type" value="Genomic_DNA"/>
</dbReference>
<dbReference type="PANTHER" id="PTHR42776:SF27">
    <property type="entry name" value="DIPEPTIDYL PEPTIDASE FAMILY MEMBER 6"/>
    <property type="match status" value="1"/>
</dbReference>
<evidence type="ECO:0000313" key="6">
    <source>
        <dbReference type="Proteomes" id="UP001343492"/>
    </source>
</evidence>
<organism evidence="5 6">
    <name type="scientific">Altererythrobacter litoralis</name>
    <dbReference type="NCBI Taxonomy" id="3113904"/>
    <lineage>
        <taxon>Bacteria</taxon>
        <taxon>Pseudomonadati</taxon>
        <taxon>Pseudomonadota</taxon>
        <taxon>Alphaproteobacteria</taxon>
        <taxon>Sphingomonadales</taxon>
        <taxon>Erythrobacteraceae</taxon>
        <taxon>Altererythrobacter</taxon>
    </lineage>
</organism>
<proteinExistence type="predicted"/>
<comment type="caution">
    <text evidence="5">The sequence shown here is derived from an EMBL/GenBank/DDBJ whole genome shotgun (WGS) entry which is preliminary data.</text>
</comment>
<evidence type="ECO:0000256" key="1">
    <source>
        <dbReference type="ARBA" id="ARBA00022801"/>
    </source>
</evidence>
<dbReference type="InterPro" id="IPR011042">
    <property type="entry name" value="6-blade_b-propeller_TolB-like"/>
</dbReference>
<dbReference type="PANTHER" id="PTHR42776">
    <property type="entry name" value="SERINE PEPTIDASE S9 FAMILY MEMBER"/>
    <property type="match status" value="1"/>
</dbReference>
<dbReference type="SUPFAM" id="SSF53474">
    <property type="entry name" value="alpha/beta-Hydrolases"/>
    <property type="match status" value="1"/>
</dbReference>
<feature type="domain" description="Peptidase S9 prolyl oligopeptidase catalytic" evidence="4">
    <location>
        <begin position="450"/>
        <end position="657"/>
    </location>
</feature>
<evidence type="ECO:0000256" key="3">
    <source>
        <dbReference type="SAM" id="SignalP"/>
    </source>
</evidence>
<sequence length="689" mass="74314">MKRLAFAAATLFTSVSIAATAAARPMTPEDVAKLESVGTIAVSPDGLRVAFTTSRMPDVTEGEDNGSAKQELKLAWGPDMARAYLPADVSPSGVQFSPDGRMISFVWAKDDEKRAVWGVPVDGGAYRKLAAVKDSNVASYAWAPDGGTLYLLAGAEEDKQRAAQRKGGFNAKVYEEEASLNRLFAAKVGDEVDEAPREIAVPGYVSAFKVGPDGVTGILESAPSPLIDDEYTSKRVHVVDLGTGAIRAIVKTPGKLEDVEISPDSKQLSLIAAIDANDPAATTLHIADVATGAFRAINAGAPEATVDAEWLPDGRLATVVHVGTQSTLRVYKADGSVDHEHDPGALILTRVEAAGNKVVVAADSPAHPTELFVLNDGAFQRWTNHNPWLSEITFAPQRTITYTARDGQQIEGILIEPLGEKQRKGAPTIFDVHGGPEAHESNGWQTSYSNPGQVAAAKGYAVFLPNYRGSTAYGTAFSKQHQGDYAGKEFDDLVDGKRALVAMGVTDPDRVGVTGGSYGGFATAWSSTYYSSEFAAGVMFVGISNNVSKFGTTDIPNEMYLVHERKWPWEEWDHLMERSPITHVDKAETPLLIMHGEEDTRVSPTQSYELYRHIKTRKPGTPVRLVLYPGEGHGNRLAASRYDYNLRMMEWFDTYLKTGDRKAAMPGPRPQLAEGAKGAKPASKDDSDN</sequence>
<dbReference type="SUPFAM" id="SSF82171">
    <property type="entry name" value="DPP6 N-terminal domain-like"/>
    <property type="match status" value="1"/>
</dbReference>
<accession>A0ABU7GG73</accession>
<dbReference type="RefSeq" id="WP_354145187.1">
    <property type="nucleotide sequence ID" value="NZ_JAZDQV010000010.1"/>
</dbReference>
<evidence type="ECO:0000256" key="2">
    <source>
        <dbReference type="SAM" id="MobiDB-lite"/>
    </source>
</evidence>
<keyword evidence="6" id="KW-1185">Reference proteome</keyword>
<dbReference type="GO" id="GO:0016787">
    <property type="term" value="F:hydrolase activity"/>
    <property type="evidence" value="ECO:0007669"/>
    <property type="project" value="UniProtKB-KW"/>
</dbReference>
<keyword evidence="1 5" id="KW-0378">Hydrolase</keyword>
<dbReference type="Proteomes" id="UP001343492">
    <property type="component" value="Unassembled WGS sequence"/>
</dbReference>
<feature type="region of interest" description="Disordered" evidence="2">
    <location>
        <begin position="661"/>
        <end position="689"/>
    </location>
</feature>
<feature type="chain" id="PRO_5046591561" evidence="3">
    <location>
        <begin position="19"/>
        <end position="689"/>
    </location>
</feature>
<reference evidence="5 6" key="1">
    <citation type="submission" date="2024-01" db="EMBL/GenBank/DDBJ databases">
        <title>The genome sequence of Erythrobacteraceae sp. strain 1XM1-14.</title>
        <authorList>
            <person name="Liu Y."/>
        </authorList>
    </citation>
    <scope>NUCLEOTIDE SEQUENCE [LARGE SCALE GENOMIC DNA]</scope>
    <source>
        <strain evidence="5 6">1XM1-14</strain>
    </source>
</reference>
<dbReference type="InterPro" id="IPR001375">
    <property type="entry name" value="Peptidase_S9_cat"/>
</dbReference>
<dbReference type="EC" id="3.4.-.-" evidence="5"/>